<evidence type="ECO:0000256" key="1">
    <source>
        <dbReference type="ARBA" id="ARBA00022679"/>
    </source>
</evidence>
<evidence type="ECO:0000313" key="3">
    <source>
        <dbReference type="EMBL" id="MCV2868805.1"/>
    </source>
</evidence>
<dbReference type="InterPro" id="IPR029063">
    <property type="entry name" value="SAM-dependent_MTases_sf"/>
</dbReference>
<dbReference type="EMBL" id="JAOWKY010000002">
    <property type="protein sequence ID" value="MCV2868805.1"/>
    <property type="molecule type" value="Genomic_DNA"/>
</dbReference>
<dbReference type="InterPro" id="IPR013216">
    <property type="entry name" value="Methyltransf_11"/>
</dbReference>
<dbReference type="SUPFAM" id="SSF53335">
    <property type="entry name" value="S-adenosyl-L-methionine-dependent methyltransferases"/>
    <property type="match status" value="1"/>
</dbReference>
<keyword evidence="1" id="KW-0808">Transferase</keyword>
<accession>A0ABT2ZCD4</accession>
<dbReference type="RefSeq" id="WP_263734471.1">
    <property type="nucleotide sequence ID" value="NZ_JAOWKY010000002.1"/>
</dbReference>
<evidence type="ECO:0000259" key="2">
    <source>
        <dbReference type="Pfam" id="PF08241"/>
    </source>
</evidence>
<evidence type="ECO:0000313" key="4">
    <source>
        <dbReference type="Proteomes" id="UP001652542"/>
    </source>
</evidence>
<dbReference type="Proteomes" id="UP001652542">
    <property type="component" value="Unassembled WGS sequence"/>
</dbReference>
<dbReference type="InterPro" id="IPR050447">
    <property type="entry name" value="Erg6_SMT_methyltransf"/>
</dbReference>
<protein>
    <submittedName>
        <fullName evidence="3">Class I SAM-dependent methyltransferase</fullName>
    </submittedName>
</protein>
<sequence>MKQDVEKHYTKGGQLAGKIAAGLEASGKSLETLTTRDLAPVDEFHIRGRKATLELGAEMNLSDASRVLDLGSGLGGPARTLAETYGCQVTGIDLTEMFCEAAGTLSGWVGLGSKVSFDHGDATALPYPDDHFDAAMTIHVAMNIAAKDRLYAEAFRTLRPGGRFAVYDVIQGDGGGIHFPVPWAREAAISHLATHDQMERLLTNAGFKVLKTQDSSAQSLTWFQDMKSRAASSGLPAVSIQLILGDDYLEMVRNQIRNLAEDRIRTMTYICER</sequence>
<dbReference type="CDD" id="cd02440">
    <property type="entry name" value="AdoMet_MTases"/>
    <property type="match status" value="1"/>
</dbReference>
<reference evidence="3 4" key="1">
    <citation type="submission" date="2022-10" db="EMBL/GenBank/DDBJ databases">
        <title>Defluviimonas sp. nov., isolated from ocean surface water.</title>
        <authorList>
            <person name="He W."/>
            <person name="Wang L."/>
            <person name="Zhang D.-F."/>
        </authorList>
    </citation>
    <scope>NUCLEOTIDE SEQUENCE [LARGE SCALE GENOMIC DNA]</scope>
    <source>
        <strain evidence="3 4">WL0002</strain>
    </source>
</reference>
<dbReference type="GO" id="GO:0032259">
    <property type="term" value="P:methylation"/>
    <property type="evidence" value="ECO:0007669"/>
    <property type="project" value="UniProtKB-KW"/>
</dbReference>
<organism evidence="3 4">
    <name type="scientific">Albidovulum marisflavi</name>
    <dbReference type="NCBI Taxonomy" id="2984159"/>
    <lineage>
        <taxon>Bacteria</taxon>
        <taxon>Pseudomonadati</taxon>
        <taxon>Pseudomonadota</taxon>
        <taxon>Alphaproteobacteria</taxon>
        <taxon>Rhodobacterales</taxon>
        <taxon>Paracoccaceae</taxon>
        <taxon>Albidovulum</taxon>
    </lineage>
</organism>
<dbReference type="Gene3D" id="3.40.50.150">
    <property type="entry name" value="Vaccinia Virus protein VP39"/>
    <property type="match status" value="1"/>
</dbReference>
<feature type="domain" description="Methyltransferase type 11" evidence="2">
    <location>
        <begin position="68"/>
        <end position="165"/>
    </location>
</feature>
<keyword evidence="4" id="KW-1185">Reference proteome</keyword>
<name>A0ABT2ZCD4_9RHOB</name>
<dbReference type="PANTHER" id="PTHR44068">
    <property type="entry name" value="ZGC:194242"/>
    <property type="match status" value="1"/>
</dbReference>
<dbReference type="Pfam" id="PF08241">
    <property type="entry name" value="Methyltransf_11"/>
    <property type="match status" value="1"/>
</dbReference>
<proteinExistence type="predicted"/>
<keyword evidence="3" id="KW-0489">Methyltransferase</keyword>
<comment type="caution">
    <text evidence="3">The sequence shown here is derived from an EMBL/GenBank/DDBJ whole genome shotgun (WGS) entry which is preliminary data.</text>
</comment>
<gene>
    <name evidence="3" type="ORF">OEW28_09210</name>
</gene>
<dbReference type="GO" id="GO:0008168">
    <property type="term" value="F:methyltransferase activity"/>
    <property type="evidence" value="ECO:0007669"/>
    <property type="project" value="UniProtKB-KW"/>
</dbReference>
<dbReference type="PANTHER" id="PTHR44068:SF11">
    <property type="entry name" value="GERANYL DIPHOSPHATE 2-C-METHYLTRANSFERASE"/>
    <property type="match status" value="1"/>
</dbReference>